<accession>A0A562QW70</accession>
<dbReference type="AlphaFoldDB" id="A0A562QW70"/>
<proteinExistence type="predicted"/>
<sequence>MSTLAEMVDEHALATGARKNKRKGTSERLEYAVGAFLADLLRAYGQEEPDLNPWVYRSMHAKSFTGAKVSFRTFSQLVDGLERLTLLVRIEGHKVSQEDRGRFAARFSATPALLAFCKERAVDPAKVYDHFEFEYDLPKEVLELRATKESSYWVKTRLPGKPMSFERDGVTNAIEGHIRELNEFFAQHRLRGGSHHGYVRIFHNGDDPCFSWNMGGRLYSQHFADSYQVMSADQRLKMTIDGEPVAEIDIRASYLTIFLSLCGIQLPHGDPYELPGLGPEHRSAVKAWMVATFGNSKPIVRWPPRMLQKSPDLKQHRVSVITAAALTKYPALKTWGEPLSHGTSGWAGLMWFESNVMISTMLKLKREHQLPSLSVHDSLIVPARAAEKARTLLEQTFQDQQGVAPLLKINHPRH</sequence>
<name>A0A562QW70_9BRAD</name>
<dbReference type="Proteomes" id="UP000316291">
    <property type="component" value="Unassembled WGS sequence"/>
</dbReference>
<reference evidence="1 2" key="1">
    <citation type="journal article" date="2015" name="Stand. Genomic Sci.">
        <title>Genomic Encyclopedia of Bacterial and Archaeal Type Strains, Phase III: the genomes of soil and plant-associated and newly described type strains.</title>
        <authorList>
            <person name="Whitman W.B."/>
            <person name="Woyke T."/>
            <person name="Klenk H.P."/>
            <person name="Zhou Y."/>
            <person name="Lilburn T.G."/>
            <person name="Beck B.J."/>
            <person name="De Vos P."/>
            <person name="Vandamme P."/>
            <person name="Eisen J.A."/>
            <person name="Garrity G."/>
            <person name="Hugenholtz P."/>
            <person name="Kyrpides N.C."/>
        </authorList>
    </citation>
    <scope>NUCLEOTIDE SEQUENCE [LARGE SCALE GENOMIC DNA]</scope>
    <source>
        <strain evidence="1 2">CGMCC 1.10948</strain>
    </source>
</reference>
<dbReference type="EMBL" id="VLLA01000032">
    <property type="protein sequence ID" value="TWI60490.1"/>
    <property type="molecule type" value="Genomic_DNA"/>
</dbReference>
<comment type="caution">
    <text evidence="1">The sequence shown here is derived from an EMBL/GenBank/DDBJ whole genome shotgun (WGS) entry which is preliminary data.</text>
</comment>
<protein>
    <recommendedName>
        <fullName evidence="3">DNA-directed DNA polymerase family A palm domain-containing protein</fullName>
    </recommendedName>
</protein>
<organism evidence="1 2">
    <name type="scientific">Bradyrhizobium huanghuaihaiense</name>
    <dbReference type="NCBI Taxonomy" id="990078"/>
    <lineage>
        <taxon>Bacteria</taxon>
        <taxon>Pseudomonadati</taxon>
        <taxon>Pseudomonadota</taxon>
        <taxon>Alphaproteobacteria</taxon>
        <taxon>Hyphomicrobiales</taxon>
        <taxon>Nitrobacteraceae</taxon>
        <taxon>Bradyrhizobium</taxon>
    </lineage>
</organism>
<evidence type="ECO:0000313" key="1">
    <source>
        <dbReference type="EMBL" id="TWI60490.1"/>
    </source>
</evidence>
<gene>
    <name evidence="1" type="ORF">IQ16_07610</name>
</gene>
<keyword evidence="2" id="KW-1185">Reference proteome</keyword>
<evidence type="ECO:0000313" key="2">
    <source>
        <dbReference type="Proteomes" id="UP000316291"/>
    </source>
</evidence>
<evidence type="ECO:0008006" key="3">
    <source>
        <dbReference type="Google" id="ProtNLM"/>
    </source>
</evidence>